<accession>A0ACA9N863</accession>
<evidence type="ECO:0000313" key="1">
    <source>
        <dbReference type="EMBL" id="CAG8641002.1"/>
    </source>
</evidence>
<evidence type="ECO:0000313" key="2">
    <source>
        <dbReference type="Proteomes" id="UP000789366"/>
    </source>
</evidence>
<reference evidence="1" key="1">
    <citation type="submission" date="2021-06" db="EMBL/GenBank/DDBJ databases">
        <authorList>
            <person name="Kallberg Y."/>
            <person name="Tangrot J."/>
            <person name="Rosling A."/>
        </authorList>
    </citation>
    <scope>NUCLEOTIDE SEQUENCE</scope>
    <source>
        <strain evidence="1">28 12/20/2015</strain>
    </source>
</reference>
<keyword evidence="2" id="KW-1185">Reference proteome</keyword>
<dbReference type="EMBL" id="CAJVPW010013024">
    <property type="protein sequence ID" value="CAG8641002.1"/>
    <property type="molecule type" value="Genomic_DNA"/>
</dbReference>
<name>A0ACA9N863_9GLOM</name>
<proteinExistence type="predicted"/>
<organism evidence="1 2">
    <name type="scientific">Cetraspora pellucida</name>
    <dbReference type="NCBI Taxonomy" id="1433469"/>
    <lineage>
        <taxon>Eukaryota</taxon>
        <taxon>Fungi</taxon>
        <taxon>Fungi incertae sedis</taxon>
        <taxon>Mucoromycota</taxon>
        <taxon>Glomeromycotina</taxon>
        <taxon>Glomeromycetes</taxon>
        <taxon>Diversisporales</taxon>
        <taxon>Gigasporaceae</taxon>
        <taxon>Cetraspora</taxon>
    </lineage>
</organism>
<feature type="non-terminal residue" evidence="1">
    <location>
        <position position="1"/>
    </location>
</feature>
<dbReference type="Proteomes" id="UP000789366">
    <property type="component" value="Unassembled WGS sequence"/>
</dbReference>
<comment type="caution">
    <text evidence="1">The sequence shown here is derived from an EMBL/GenBank/DDBJ whole genome shotgun (WGS) entry which is preliminary data.</text>
</comment>
<protein>
    <submittedName>
        <fullName evidence="1">7240_t:CDS:1</fullName>
    </submittedName>
</protein>
<sequence length="213" mass="24608">MSSSNNFTSTHEFNTSNDSNNITEDNVQRYINKSRIKNTDACTQKWVRSLQEYRNKKNISYDIQILNDKNQLEQELSSAIKNININDRFQFPILYRIVDGKIIELQDQGLGKIDQSKGLTAEEICQILLYLESGKQTALKLTWKAFFWNAYLLGLRGGDHYQLLLSCFNFQQDGSLIFIIGREKNNQGGLKGQNKYGRFTSRQIHIPADQLNN</sequence>
<gene>
    <name evidence="1" type="ORF">SPELUC_LOCUS8568</name>
</gene>
<feature type="non-terminal residue" evidence="1">
    <location>
        <position position="213"/>
    </location>
</feature>